<keyword evidence="2" id="KW-1185">Reference proteome</keyword>
<evidence type="ECO:0000313" key="2">
    <source>
        <dbReference type="Proteomes" id="UP000219338"/>
    </source>
</evidence>
<evidence type="ECO:0000313" key="1">
    <source>
        <dbReference type="EMBL" id="SJL12010.1"/>
    </source>
</evidence>
<sequence length="137" mass="15082">MSSQKVKESVLPEIRTSPEFAGDDVLSLLGGGLTYCVASSFADEKIGPSAPPKSHQLSLDDDQVFIALLQAPQGLLLAQRHLLRWRRSELTGVIRAFLTTRIGPVQVCIEMQGRKDVHEVPHFGSDRYIRAISGIFP</sequence>
<organism evidence="1 2">
    <name type="scientific">Armillaria ostoyae</name>
    <name type="common">Armillaria root rot fungus</name>
    <dbReference type="NCBI Taxonomy" id="47428"/>
    <lineage>
        <taxon>Eukaryota</taxon>
        <taxon>Fungi</taxon>
        <taxon>Dikarya</taxon>
        <taxon>Basidiomycota</taxon>
        <taxon>Agaricomycotina</taxon>
        <taxon>Agaricomycetes</taxon>
        <taxon>Agaricomycetidae</taxon>
        <taxon>Agaricales</taxon>
        <taxon>Marasmiineae</taxon>
        <taxon>Physalacriaceae</taxon>
        <taxon>Armillaria</taxon>
    </lineage>
</organism>
<dbReference type="AlphaFoldDB" id="A0A284RTG5"/>
<protein>
    <submittedName>
        <fullName evidence="1">Uncharacterized protein</fullName>
    </submittedName>
</protein>
<accession>A0A284RTG5</accession>
<gene>
    <name evidence="1" type="ORF">ARMOST_15426</name>
</gene>
<name>A0A284RTG5_ARMOS</name>
<dbReference type="EMBL" id="FUEG01000016">
    <property type="protein sequence ID" value="SJL12010.1"/>
    <property type="molecule type" value="Genomic_DNA"/>
</dbReference>
<reference evidence="2" key="1">
    <citation type="journal article" date="2017" name="Nat. Ecol. Evol.">
        <title>Genome expansion and lineage-specific genetic innovations in the forest pathogenic fungi Armillaria.</title>
        <authorList>
            <person name="Sipos G."/>
            <person name="Prasanna A.N."/>
            <person name="Walter M.C."/>
            <person name="O'Connor E."/>
            <person name="Balint B."/>
            <person name="Krizsan K."/>
            <person name="Kiss B."/>
            <person name="Hess J."/>
            <person name="Varga T."/>
            <person name="Slot J."/>
            <person name="Riley R."/>
            <person name="Boka B."/>
            <person name="Rigling D."/>
            <person name="Barry K."/>
            <person name="Lee J."/>
            <person name="Mihaltcheva S."/>
            <person name="LaButti K."/>
            <person name="Lipzen A."/>
            <person name="Waldron R."/>
            <person name="Moloney N.M."/>
            <person name="Sperisen C."/>
            <person name="Kredics L."/>
            <person name="Vagvoelgyi C."/>
            <person name="Patrignani A."/>
            <person name="Fitzpatrick D."/>
            <person name="Nagy I."/>
            <person name="Doyle S."/>
            <person name="Anderson J.B."/>
            <person name="Grigoriev I.V."/>
            <person name="Gueldener U."/>
            <person name="Muensterkoetter M."/>
            <person name="Nagy L.G."/>
        </authorList>
    </citation>
    <scope>NUCLEOTIDE SEQUENCE [LARGE SCALE GENOMIC DNA]</scope>
    <source>
        <strain evidence="2">C18/9</strain>
    </source>
</reference>
<dbReference type="Proteomes" id="UP000219338">
    <property type="component" value="Unassembled WGS sequence"/>
</dbReference>
<proteinExistence type="predicted"/>